<gene>
    <name evidence="4" type="ORF">SAMN02927937_01847</name>
</gene>
<dbReference type="OrthoDB" id="9813840at2"/>
<dbReference type="SUPFAM" id="SSF49265">
    <property type="entry name" value="Fibronectin type III"/>
    <property type="match status" value="1"/>
</dbReference>
<dbReference type="InterPro" id="IPR003961">
    <property type="entry name" value="FN3_dom"/>
</dbReference>
<feature type="domain" description="Fibronectin type-III" evidence="3">
    <location>
        <begin position="188"/>
        <end position="289"/>
    </location>
</feature>
<protein>
    <submittedName>
        <fullName evidence="4">Por secretion system C-terminal sorting domain-containing protein</fullName>
    </submittedName>
</protein>
<dbReference type="Pfam" id="PF18962">
    <property type="entry name" value="Por_Secre_tail"/>
    <property type="match status" value="1"/>
</dbReference>
<reference evidence="4 5" key="1">
    <citation type="submission" date="2016-10" db="EMBL/GenBank/DDBJ databases">
        <authorList>
            <person name="de Groot N.N."/>
        </authorList>
    </citation>
    <scope>NUCLEOTIDE SEQUENCE [LARGE SCALE GENOMIC DNA]</scope>
    <source>
        <strain evidence="4 5">CGMCC 1.10825</strain>
    </source>
</reference>
<keyword evidence="5" id="KW-1185">Reference proteome</keyword>
<proteinExistence type="predicted"/>
<dbReference type="PROSITE" id="PS50853">
    <property type="entry name" value="FN3"/>
    <property type="match status" value="1"/>
</dbReference>
<dbReference type="RefSeq" id="WP_091099442.1">
    <property type="nucleotide sequence ID" value="NZ_FNXE01000025.1"/>
</dbReference>
<dbReference type="EMBL" id="FNXE01000025">
    <property type="protein sequence ID" value="SEH86846.1"/>
    <property type="molecule type" value="Genomic_DNA"/>
</dbReference>
<dbReference type="InterPro" id="IPR013783">
    <property type="entry name" value="Ig-like_fold"/>
</dbReference>
<dbReference type="Gene3D" id="2.60.120.260">
    <property type="entry name" value="Galactose-binding domain-like"/>
    <property type="match status" value="1"/>
</dbReference>
<organism evidence="4 5">
    <name type="scientific">Paenimyroides marinum</name>
    <dbReference type="NCBI Taxonomy" id="1159016"/>
    <lineage>
        <taxon>Bacteria</taxon>
        <taxon>Pseudomonadati</taxon>
        <taxon>Bacteroidota</taxon>
        <taxon>Flavobacteriia</taxon>
        <taxon>Flavobacteriales</taxon>
        <taxon>Flavobacteriaceae</taxon>
        <taxon>Paenimyroides</taxon>
    </lineage>
</organism>
<name>A0A1H6LN57_9FLAO</name>
<evidence type="ECO:0000313" key="4">
    <source>
        <dbReference type="EMBL" id="SEH86846.1"/>
    </source>
</evidence>
<dbReference type="Pfam" id="PF00041">
    <property type="entry name" value="fn3"/>
    <property type="match status" value="1"/>
</dbReference>
<dbReference type="NCBIfam" id="TIGR04183">
    <property type="entry name" value="Por_Secre_tail"/>
    <property type="match status" value="1"/>
</dbReference>
<dbReference type="InterPro" id="IPR036116">
    <property type="entry name" value="FN3_sf"/>
</dbReference>
<feature type="compositionally biased region" description="Low complexity" evidence="2">
    <location>
        <begin position="601"/>
        <end position="616"/>
    </location>
</feature>
<evidence type="ECO:0000259" key="3">
    <source>
        <dbReference type="PROSITE" id="PS50853"/>
    </source>
</evidence>
<keyword evidence="1" id="KW-0732">Signal</keyword>
<dbReference type="Gene3D" id="2.60.40.10">
    <property type="entry name" value="Immunoglobulins"/>
    <property type="match status" value="1"/>
</dbReference>
<dbReference type="InterPro" id="IPR044023">
    <property type="entry name" value="Ig_7"/>
</dbReference>
<evidence type="ECO:0000256" key="2">
    <source>
        <dbReference type="SAM" id="MobiDB-lite"/>
    </source>
</evidence>
<dbReference type="InterPro" id="IPR026444">
    <property type="entry name" value="Secre_tail"/>
</dbReference>
<dbReference type="STRING" id="1159016.SAMN02927937_01847"/>
<sequence>MRRLILVLLLLIPFLNWGQPYSIDWDGSTNVSPWEEVKQTFNVTTQLPCQGTHSLRTRVRGTEGFSTSVLKSPLLFTATGGVITFSFDYKWLVYNSNMNSPVAGPANQIDARWQWSNSTSGPWYTFETIDNISHSPSTNCATKTATFAPKAGKLYVRLIVSNTSAAGDNYFYLDNISVDQGTPPTCFMPDDVYVTNKTDVGFTLNWTATNSTLLDHEFEVRTSGAPGSGTAGLVTTTPPAGPVGTATSVSITGLSASTNYKVYIRSNCDATDSSFWIGIDVTTMCTPPTSTIPTTYNVCGIQPLKMEVTGGGVSFWYNENDSLVAQATNSYTIDPVTKSEVYKVYNGIFGTLLDTIVAGAGVTSATDATPFADTKSQKIQYIYLAEELTAAGFSRGVIKAFGFKVGTSGGTLQRDNFTIHMGETQLEEFPDDNKFIPTNRLKEVKNLGDQLLVSNEVNMFTLDAPFMWDGVSNIVVQVTYSDLTATAVPAATANILSSFGTSNRTLYVKNSVDNMTTIKDKVTGTRLIYRPNGYFDVIEGCFNEPKIINVNFKEAPTLVLSDSIINNCANQPLPKVYVLSGVSDFDTYEWTIEPVDPNDPNDPANDPTHPNHPDNAVAGDENVGWTFNPVSPMTYHLTVKQSNTFPGGEACVNYAEVKVELPASPTMLQLENDYSLCYNDIQELKVDNFINETPNEYLFNGNTTGVTLNNTITGDAITNDTTLFSEGTGSLKLSYGAQTNATLDFSPSINMNNLKSIVVEFDHIAALQSDSTGVMDYGYLEYTTDNGTTWKPFLEDDYTGLADTTLTQPSGTQAMFFTATSYADWSGIQQTAVPTTTPWKTEKFVVPADEFTGTGTFKVRFRIGADGNTQFPGWYIDNVKIKPISNYQVTWTPIANLYYDQNATVPYDGTINTGTVYLKGTSNSLNVPYNVVIENQYGCKTEKNFTVSIGLKEAPVVNDIDSCGPIDVSTTNFGKNPNGVLTYYNSQTSTSPITQITSSGVYYVEQEISKCKSARVPFTVVINPAAPNAVATPTQSFCGSATVNDIAFNAVQGFQMKWYLTATGGTALASTAPINNGTYYGEFTNGTCTSASRVVVNVTVGATPAAISLNDVYICGTSTIDDINVNAATGATVNWYQNIADTTPLANTTVLTTGTYYISQKIGNCESARTAVNVSTIQNLSMPTATTVQTFCGSGTVGDLMATATTAGANVNWYGYSTSDTPLASSTTLVTGTYYVGQSIGDCDSPKRAVSVRILSVNEPVINAMEICGDATVSSLPLNPAQGISYKVYATPYIATEMGQNDVVTTGIYYISKVENGCETARAAVNVTVNARPNAPTGNINQSFPDYAEVKDLKTNEANVVWFESYNDAVNNVNPLYPSTPLVKDKVYYGVIIGTGNCPSLPLAVTVNIFLGLNDLDLASLKYYPNPTDSELTISYKEAIKSIEVYDLAGKQVKSQQFDSDEVRINVSTLAAGTYMVKVHTDTGSQFIKIVKK</sequence>
<dbReference type="Pfam" id="PF19081">
    <property type="entry name" value="Ig_7"/>
    <property type="match status" value="1"/>
</dbReference>
<evidence type="ECO:0000313" key="5">
    <source>
        <dbReference type="Proteomes" id="UP000199634"/>
    </source>
</evidence>
<accession>A0A1H6LN57</accession>
<evidence type="ECO:0000256" key="1">
    <source>
        <dbReference type="ARBA" id="ARBA00022729"/>
    </source>
</evidence>
<feature type="region of interest" description="Disordered" evidence="2">
    <location>
        <begin position="592"/>
        <end position="618"/>
    </location>
</feature>
<dbReference type="Proteomes" id="UP000199634">
    <property type="component" value="Unassembled WGS sequence"/>
</dbReference>